<dbReference type="Gene3D" id="3.30.300.160">
    <property type="entry name" value="Type II secretion system, protein E, N-terminal domain"/>
    <property type="match status" value="1"/>
</dbReference>
<dbReference type="InterPro" id="IPR007831">
    <property type="entry name" value="T2SS_GspE_N"/>
</dbReference>
<dbReference type="SUPFAM" id="SSF52540">
    <property type="entry name" value="P-loop containing nucleoside triphosphate hydrolases"/>
    <property type="match status" value="1"/>
</dbReference>
<keyword evidence="2" id="KW-0547">Nucleotide-binding</keyword>
<comment type="caution">
    <text evidence="5">The sequence shown here is derived from an EMBL/GenBank/DDBJ whole genome shotgun (WGS) entry which is preliminary data.</text>
</comment>
<dbReference type="InterPro" id="IPR027417">
    <property type="entry name" value="P-loop_NTPase"/>
</dbReference>
<proteinExistence type="inferred from homology"/>
<dbReference type="PROSITE" id="PS00662">
    <property type="entry name" value="T2SP_E"/>
    <property type="match status" value="1"/>
</dbReference>
<dbReference type="AlphaFoldDB" id="A0A2J0LPL1"/>
<dbReference type="InterPro" id="IPR001482">
    <property type="entry name" value="T2SS/T4SS_dom"/>
</dbReference>
<dbReference type="FunFam" id="3.30.300.160:FF:000002">
    <property type="entry name" value="Type II secretion system protein E"/>
    <property type="match status" value="1"/>
</dbReference>
<dbReference type="Pfam" id="PF05157">
    <property type="entry name" value="MshEN"/>
    <property type="match status" value="1"/>
</dbReference>
<comment type="similarity">
    <text evidence="1">Belongs to the GSP E family.</text>
</comment>
<feature type="domain" description="Bacterial type II secretion system protein E" evidence="4">
    <location>
        <begin position="380"/>
        <end position="394"/>
    </location>
</feature>
<evidence type="ECO:0000256" key="2">
    <source>
        <dbReference type="ARBA" id="ARBA00022741"/>
    </source>
</evidence>
<dbReference type="GO" id="GO:0016887">
    <property type="term" value="F:ATP hydrolysis activity"/>
    <property type="evidence" value="ECO:0007669"/>
    <property type="project" value="TreeGrafter"/>
</dbReference>
<dbReference type="Proteomes" id="UP000231267">
    <property type="component" value="Unassembled WGS sequence"/>
</dbReference>
<organism evidence="5 6">
    <name type="scientific">Candidatus Taenaricola geysiri</name>
    <dbReference type="NCBI Taxonomy" id="1974752"/>
    <lineage>
        <taxon>Bacteria</taxon>
        <taxon>Pseudomonadati</taxon>
        <taxon>Candidatus Omnitrophota</taxon>
        <taxon>Candidatus Taenaricola</taxon>
    </lineage>
</organism>
<name>A0A2J0LPL1_9BACT</name>
<dbReference type="GO" id="GO:0005886">
    <property type="term" value="C:plasma membrane"/>
    <property type="evidence" value="ECO:0007669"/>
    <property type="project" value="TreeGrafter"/>
</dbReference>
<protein>
    <submittedName>
        <fullName evidence="5">Type II secretion system protein GspE</fullName>
    </submittedName>
</protein>
<dbReference type="FunFam" id="3.30.450.90:FF:000001">
    <property type="entry name" value="Type II secretion system ATPase GspE"/>
    <property type="match status" value="1"/>
</dbReference>
<dbReference type="Gene3D" id="3.40.50.300">
    <property type="entry name" value="P-loop containing nucleotide triphosphate hydrolases"/>
    <property type="match status" value="1"/>
</dbReference>
<gene>
    <name evidence="5" type="ORF">COW11_01825</name>
</gene>
<dbReference type="InterPro" id="IPR003593">
    <property type="entry name" value="AAA+_ATPase"/>
</dbReference>
<dbReference type="PANTHER" id="PTHR30258:SF1">
    <property type="entry name" value="PROTEIN TRANSPORT PROTEIN HOFB HOMOLOG"/>
    <property type="match status" value="1"/>
</dbReference>
<evidence type="ECO:0000256" key="3">
    <source>
        <dbReference type="ARBA" id="ARBA00022840"/>
    </source>
</evidence>
<dbReference type="SUPFAM" id="SSF160246">
    <property type="entry name" value="EspE N-terminal domain-like"/>
    <property type="match status" value="1"/>
</dbReference>
<sequence length="552" mass="61327">MKDIAVILERLLSSGLITKEQIVKAQEHSRISGATLDKVLIKDGMVSEEDFANTVADEIGIPFVDLKDYLIDTDTIKLVPEKLARDKNIIPLFRISNTLTVAMGDPEDIITIDELRLKTGFDIETVLATDSAIRSAIEQYYGVTGSMEDVLEAIDKHKLIKLPDNVSAKVLEDLAQEAPIVKFVNLLIMEAVKSRASDIHIEPEEDSLRIRFRIDGFLHEISSPSKNMQAAIISRIKVLSKMDIAEKRKPQDGQLQMRIENRNIDVRVASFPTVYGENVVLRILDKANVILELSQLGFVKEVLATFQELIKQPNGIMLVTGPTGSGKTTTLYAAIQTINSEERNIITLEDPVEYHLPRIRQSQINPKAGVTFAAGLRSILRQDPDVIMVGEIRDLETVDIAVQAALTGHLVFSTLHTNDAAGTISRLLDMGAEPFLVSSSVIGILAQRLVRAVCPKCKEPHKETEDGKEYTYYRSKGCGYCKNTGFHGRLGIFELMVIDDKIRKLISTKASSEEIRKAAQEAGMRTLREDGLARARTGITTLEEVMRVSIEH</sequence>
<reference evidence="5 6" key="1">
    <citation type="submission" date="2017-09" db="EMBL/GenBank/DDBJ databases">
        <title>Depth-based differentiation of microbial function through sediment-hosted aquifers and enrichment of novel symbionts in the deep terrestrial subsurface.</title>
        <authorList>
            <person name="Probst A.J."/>
            <person name="Ladd B."/>
            <person name="Jarett J.K."/>
            <person name="Geller-Mcgrath D.E."/>
            <person name="Sieber C.M."/>
            <person name="Emerson J.B."/>
            <person name="Anantharaman K."/>
            <person name="Thomas B.C."/>
            <person name="Malmstrom R."/>
            <person name="Stieglmeier M."/>
            <person name="Klingl A."/>
            <person name="Woyke T."/>
            <person name="Ryan C.M."/>
            <person name="Banfield J.F."/>
        </authorList>
    </citation>
    <scope>NUCLEOTIDE SEQUENCE [LARGE SCALE GENOMIC DNA]</scope>
    <source>
        <strain evidence="5">CG12_big_fil_rev_8_21_14_0_65_43_15</strain>
    </source>
</reference>
<dbReference type="GO" id="GO:0005524">
    <property type="term" value="F:ATP binding"/>
    <property type="evidence" value="ECO:0007669"/>
    <property type="project" value="UniProtKB-KW"/>
</dbReference>
<dbReference type="FunFam" id="3.40.50.300:FF:000398">
    <property type="entry name" value="Type IV pilus assembly ATPase PilB"/>
    <property type="match status" value="1"/>
</dbReference>
<accession>A0A2J0LPL1</accession>
<dbReference type="Gene3D" id="3.30.450.90">
    <property type="match status" value="1"/>
</dbReference>
<dbReference type="PANTHER" id="PTHR30258">
    <property type="entry name" value="TYPE II SECRETION SYSTEM PROTEIN GSPE-RELATED"/>
    <property type="match status" value="1"/>
</dbReference>
<evidence type="ECO:0000256" key="1">
    <source>
        <dbReference type="ARBA" id="ARBA00006611"/>
    </source>
</evidence>
<dbReference type="EMBL" id="PFGP01000032">
    <property type="protein sequence ID" value="PIW66716.1"/>
    <property type="molecule type" value="Genomic_DNA"/>
</dbReference>
<evidence type="ECO:0000313" key="5">
    <source>
        <dbReference type="EMBL" id="PIW66716.1"/>
    </source>
</evidence>
<dbReference type="Gene3D" id="1.10.40.70">
    <property type="match status" value="1"/>
</dbReference>
<evidence type="ECO:0000259" key="4">
    <source>
        <dbReference type="PROSITE" id="PS00662"/>
    </source>
</evidence>
<dbReference type="InterPro" id="IPR037257">
    <property type="entry name" value="T2SS_E_N_sf"/>
</dbReference>
<keyword evidence="3" id="KW-0067">ATP-binding</keyword>
<evidence type="ECO:0000313" key="6">
    <source>
        <dbReference type="Proteomes" id="UP000231267"/>
    </source>
</evidence>
<dbReference type="Pfam" id="PF00437">
    <property type="entry name" value="T2SSE"/>
    <property type="match status" value="1"/>
</dbReference>
<dbReference type="SMART" id="SM00382">
    <property type="entry name" value="AAA"/>
    <property type="match status" value="1"/>
</dbReference>
<dbReference type="CDD" id="cd01129">
    <property type="entry name" value="PulE-GspE-like"/>
    <property type="match status" value="1"/>
</dbReference>